<feature type="region of interest" description="Disordered" evidence="3">
    <location>
        <begin position="231"/>
        <end position="265"/>
    </location>
</feature>
<evidence type="ECO:0000256" key="2">
    <source>
        <dbReference type="RuleBase" id="RU369065"/>
    </source>
</evidence>
<dbReference type="PANTHER" id="PTHR33077">
    <property type="entry name" value="PROTEIN TIFY 4A-RELATED-RELATED"/>
    <property type="match status" value="1"/>
</dbReference>
<comment type="caution">
    <text evidence="5">The sequence shown here is derived from an EMBL/GenBank/DDBJ whole genome shotgun (WGS) entry which is preliminary data.</text>
</comment>
<dbReference type="SMART" id="SM00979">
    <property type="entry name" value="TIFY"/>
    <property type="match status" value="1"/>
</dbReference>
<dbReference type="GO" id="GO:0009611">
    <property type="term" value="P:response to wounding"/>
    <property type="evidence" value="ECO:0007669"/>
    <property type="project" value="UniProtKB-UniRule"/>
</dbReference>
<dbReference type="GO" id="GO:0031347">
    <property type="term" value="P:regulation of defense response"/>
    <property type="evidence" value="ECO:0007669"/>
    <property type="project" value="UniProtKB-UniRule"/>
</dbReference>
<dbReference type="GO" id="GO:2000022">
    <property type="term" value="P:regulation of jasmonic acid mediated signaling pathway"/>
    <property type="evidence" value="ECO:0007669"/>
    <property type="project" value="UniProtKB-UniRule"/>
</dbReference>
<dbReference type="PROSITE" id="PS51320">
    <property type="entry name" value="TIFY"/>
    <property type="match status" value="1"/>
</dbReference>
<evidence type="ECO:0000313" key="5">
    <source>
        <dbReference type="EMBL" id="GKV17960.1"/>
    </source>
</evidence>
<gene>
    <name evidence="5" type="ORF">SLEP1_g28404</name>
</gene>
<proteinExistence type="inferred from homology"/>
<keyword evidence="2" id="KW-1184">Jasmonic acid signaling pathway</keyword>
<dbReference type="GO" id="GO:0005634">
    <property type="term" value="C:nucleus"/>
    <property type="evidence" value="ECO:0007669"/>
    <property type="project" value="UniProtKB-SubCell"/>
</dbReference>
<feature type="region of interest" description="Disordered" evidence="3">
    <location>
        <begin position="158"/>
        <end position="187"/>
    </location>
</feature>
<keyword evidence="6" id="KW-1185">Reference proteome</keyword>
<comment type="similarity">
    <text evidence="1 2">Belongs to the TIFY/JAZ family.</text>
</comment>
<dbReference type="InterPro" id="IPR010399">
    <property type="entry name" value="Tify_dom"/>
</dbReference>
<dbReference type="InterPro" id="IPR018467">
    <property type="entry name" value="CCT_CS"/>
</dbReference>
<organism evidence="5 6">
    <name type="scientific">Rubroshorea leprosula</name>
    <dbReference type="NCBI Taxonomy" id="152421"/>
    <lineage>
        <taxon>Eukaryota</taxon>
        <taxon>Viridiplantae</taxon>
        <taxon>Streptophyta</taxon>
        <taxon>Embryophyta</taxon>
        <taxon>Tracheophyta</taxon>
        <taxon>Spermatophyta</taxon>
        <taxon>Magnoliopsida</taxon>
        <taxon>eudicotyledons</taxon>
        <taxon>Gunneridae</taxon>
        <taxon>Pentapetalae</taxon>
        <taxon>rosids</taxon>
        <taxon>malvids</taxon>
        <taxon>Malvales</taxon>
        <taxon>Dipterocarpaceae</taxon>
        <taxon>Rubroshorea</taxon>
    </lineage>
</organism>
<feature type="domain" description="Tify" evidence="4">
    <location>
        <begin position="123"/>
        <end position="158"/>
    </location>
</feature>
<evidence type="ECO:0000313" key="6">
    <source>
        <dbReference type="Proteomes" id="UP001054252"/>
    </source>
</evidence>
<name>A0AAV5K0Q0_9ROSI</name>
<accession>A0AAV5K0Q0</accession>
<dbReference type="Pfam" id="PF06200">
    <property type="entry name" value="tify"/>
    <property type="match status" value="1"/>
</dbReference>
<sequence length="265" mass="28442">MSSSSELTGQKPARLPEKPSFAQTCNLLSQYLKEKVNIRDLTLGMTCNVEPNGSPSIARQPTVTTMNLFPVNEKAGDISVPNLAAAPRNMKSMDLFPQQAGFEFPLVKDDGLKMAGAGSAKLEQPQTAQMTIFYGGQVIVFNDFPADKAKEIMELAGQGGSQTQSNNSFPTNLAKSSPVESSNGIPPASNVVPSFDNNMKQDTIQPGPSQPVVCNLPIARRASLHRFLEKRKDRITTKAPYQTGAPPSKPADGKAWLGLAARSPL</sequence>
<dbReference type="AlphaFoldDB" id="A0AAV5K0Q0"/>
<comment type="function">
    <text evidence="2">Repressor of jasmonate responses.</text>
</comment>
<protein>
    <recommendedName>
        <fullName evidence="2">Protein TIFY</fullName>
    </recommendedName>
    <alternativeName>
        <fullName evidence="2">Jasmonate ZIM domain-containing protein</fullName>
    </alternativeName>
</protein>
<dbReference type="EMBL" id="BPVZ01000049">
    <property type="protein sequence ID" value="GKV17960.1"/>
    <property type="molecule type" value="Genomic_DNA"/>
</dbReference>
<dbReference type="Pfam" id="PF09425">
    <property type="entry name" value="Jas_motif"/>
    <property type="match status" value="1"/>
</dbReference>
<reference evidence="5 6" key="1">
    <citation type="journal article" date="2021" name="Commun. Biol.">
        <title>The genome of Shorea leprosula (Dipterocarpaceae) highlights the ecological relevance of drought in aseasonal tropical rainforests.</title>
        <authorList>
            <person name="Ng K.K.S."/>
            <person name="Kobayashi M.J."/>
            <person name="Fawcett J.A."/>
            <person name="Hatakeyama M."/>
            <person name="Paape T."/>
            <person name="Ng C.H."/>
            <person name="Ang C.C."/>
            <person name="Tnah L.H."/>
            <person name="Lee C.T."/>
            <person name="Nishiyama T."/>
            <person name="Sese J."/>
            <person name="O'Brien M.J."/>
            <person name="Copetti D."/>
            <person name="Mohd Noor M.I."/>
            <person name="Ong R.C."/>
            <person name="Putra M."/>
            <person name="Sireger I.Z."/>
            <person name="Indrioko S."/>
            <person name="Kosugi Y."/>
            <person name="Izuno A."/>
            <person name="Isagi Y."/>
            <person name="Lee S.L."/>
            <person name="Shimizu K.K."/>
        </authorList>
    </citation>
    <scope>NUCLEOTIDE SEQUENCE [LARGE SCALE GENOMIC DNA]</scope>
    <source>
        <strain evidence="5">214</strain>
    </source>
</reference>
<keyword evidence="2" id="KW-0539">Nucleus</keyword>
<dbReference type="Proteomes" id="UP001054252">
    <property type="component" value="Unassembled WGS sequence"/>
</dbReference>
<evidence type="ECO:0000256" key="3">
    <source>
        <dbReference type="SAM" id="MobiDB-lite"/>
    </source>
</evidence>
<dbReference type="InterPro" id="IPR040390">
    <property type="entry name" value="TIFY/JAZ"/>
</dbReference>
<evidence type="ECO:0000259" key="4">
    <source>
        <dbReference type="PROSITE" id="PS51320"/>
    </source>
</evidence>
<comment type="subcellular location">
    <subcellularLocation>
        <location evidence="2">Nucleus</location>
    </subcellularLocation>
</comment>
<comment type="domain">
    <text evidence="2">The jas domain is required for interaction with COI1.</text>
</comment>
<dbReference type="PANTHER" id="PTHR33077:SF140">
    <property type="entry name" value="PROTEIN TIFY 10B"/>
    <property type="match status" value="1"/>
</dbReference>
<evidence type="ECO:0000256" key="1">
    <source>
        <dbReference type="ARBA" id="ARBA00008614"/>
    </source>
</evidence>
<feature type="compositionally biased region" description="Polar residues" evidence="3">
    <location>
        <begin position="161"/>
        <end position="184"/>
    </location>
</feature>